<evidence type="ECO:0000313" key="1">
    <source>
        <dbReference type="EMBL" id="ENV44003.1"/>
    </source>
</evidence>
<name>N9AIW0_9GAMM</name>
<sequence length="241" mass="28134">MSTLTLKDIHIQFCKKIDELQVNNNFTVNLSRKKLAIEDCSLFINYIKNMKYQAIEKRHTYEADQLFHMQCFLNSLLSSLKIWILLEENDYKKAWDSLVDAQEYLIIAKKINTYEGIDNLAKHLEAIENSIFPQRKVYLSSAFTSSIGNCSICNRSFFECEHIENNVYCGQLCFRINIENIKANHVALVENPNDRRCIFTSYGQGNSIIDSFTLETIENKPETQDGIFHGYMLSFKKLDWH</sequence>
<proteinExistence type="predicted"/>
<dbReference type="PATRIC" id="fig|1217988.3.peg.1824"/>
<reference evidence="1 2" key="1">
    <citation type="submission" date="2013-02" db="EMBL/GenBank/DDBJ databases">
        <title>The Genome Sequence of Acinetobacter schindleri CIP 107287.</title>
        <authorList>
            <consortium name="The Broad Institute Genome Sequencing Platform"/>
            <consortium name="The Broad Institute Genome Sequencing Center for Infectious Disease"/>
            <person name="Cerqueira G."/>
            <person name="Feldgarden M."/>
            <person name="Courvalin P."/>
            <person name="Perichon B."/>
            <person name="Grillot-Courvalin C."/>
            <person name="Clermont D."/>
            <person name="Rocha E."/>
            <person name="Yoon E.-J."/>
            <person name="Nemec A."/>
            <person name="Walker B."/>
            <person name="Young S.K."/>
            <person name="Zeng Q."/>
            <person name="Gargeya S."/>
            <person name="Fitzgerald M."/>
            <person name="Haas B."/>
            <person name="Abouelleil A."/>
            <person name="Alvarado L."/>
            <person name="Arachchi H.M."/>
            <person name="Berlin A.M."/>
            <person name="Chapman S.B."/>
            <person name="Dewar J."/>
            <person name="Goldberg J."/>
            <person name="Griggs A."/>
            <person name="Gujja S."/>
            <person name="Hansen M."/>
            <person name="Howarth C."/>
            <person name="Imamovic A."/>
            <person name="Larimer J."/>
            <person name="McCowan C."/>
            <person name="Murphy C."/>
            <person name="Neiman D."/>
            <person name="Pearson M."/>
            <person name="Priest M."/>
            <person name="Roberts A."/>
            <person name="Saif S."/>
            <person name="Shea T."/>
            <person name="Sisk P."/>
            <person name="Sykes S."/>
            <person name="Wortman J."/>
            <person name="Nusbaum C."/>
            <person name="Birren B."/>
        </authorList>
    </citation>
    <scope>NUCLEOTIDE SEQUENCE [LARGE SCALE GENOMIC DNA]</scope>
    <source>
        <strain evidence="1 2">CIP 107287</strain>
    </source>
</reference>
<dbReference type="EMBL" id="APPQ01000026">
    <property type="protein sequence ID" value="ENV44003.1"/>
    <property type="molecule type" value="Genomic_DNA"/>
</dbReference>
<dbReference type="Proteomes" id="UP000018440">
    <property type="component" value="Unassembled WGS sequence"/>
</dbReference>
<dbReference type="RefSeq" id="WP_004893432.1">
    <property type="nucleotide sequence ID" value="NZ_KB849576.1"/>
</dbReference>
<dbReference type="HOGENOM" id="CLU_1149924_0_0_6"/>
<evidence type="ECO:0000313" key="2">
    <source>
        <dbReference type="Proteomes" id="UP000018440"/>
    </source>
</evidence>
<dbReference type="AlphaFoldDB" id="N9AIW0"/>
<accession>N9AIW0</accession>
<protein>
    <submittedName>
        <fullName evidence="1">Uncharacterized protein</fullName>
    </submittedName>
</protein>
<organism evidence="1 2">
    <name type="scientific">Acinetobacter schindleri CIP 107287</name>
    <dbReference type="NCBI Taxonomy" id="1217988"/>
    <lineage>
        <taxon>Bacteria</taxon>
        <taxon>Pseudomonadati</taxon>
        <taxon>Pseudomonadota</taxon>
        <taxon>Gammaproteobacteria</taxon>
        <taxon>Moraxellales</taxon>
        <taxon>Moraxellaceae</taxon>
        <taxon>Acinetobacter</taxon>
    </lineage>
</organism>
<gene>
    <name evidence="1" type="ORF">F955_01883</name>
</gene>
<comment type="caution">
    <text evidence="1">The sequence shown here is derived from an EMBL/GenBank/DDBJ whole genome shotgun (WGS) entry which is preliminary data.</text>
</comment>